<comment type="caution">
    <text evidence="1">The sequence shown here is derived from an EMBL/GenBank/DDBJ whole genome shotgun (WGS) entry which is preliminary data.</text>
</comment>
<gene>
    <name evidence="1" type="ORF">VNO77_44749</name>
    <name evidence="2" type="ORF">VNO77_44750</name>
</gene>
<dbReference type="EMBL" id="JAYMYQ010000011">
    <property type="protein sequence ID" value="KAK7306792.1"/>
    <property type="molecule type" value="Genomic_DNA"/>
</dbReference>
<dbReference type="Proteomes" id="UP001367508">
    <property type="component" value="Unassembled WGS sequence"/>
</dbReference>
<organism evidence="1 3">
    <name type="scientific">Canavalia gladiata</name>
    <name type="common">Sword bean</name>
    <name type="synonym">Dolichos gladiatus</name>
    <dbReference type="NCBI Taxonomy" id="3824"/>
    <lineage>
        <taxon>Eukaryota</taxon>
        <taxon>Viridiplantae</taxon>
        <taxon>Streptophyta</taxon>
        <taxon>Embryophyta</taxon>
        <taxon>Tracheophyta</taxon>
        <taxon>Spermatophyta</taxon>
        <taxon>Magnoliopsida</taxon>
        <taxon>eudicotyledons</taxon>
        <taxon>Gunneridae</taxon>
        <taxon>Pentapetalae</taxon>
        <taxon>rosids</taxon>
        <taxon>fabids</taxon>
        <taxon>Fabales</taxon>
        <taxon>Fabaceae</taxon>
        <taxon>Papilionoideae</taxon>
        <taxon>50 kb inversion clade</taxon>
        <taxon>NPAAA clade</taxon>
        <taxon>indigoferoid/millettioid clade</taxon>
        <taxon>Phaseoleae</taxon>
        <taxon>Canavalia</taxon>
    </lineage>
</organism>
<proteinExistence type="predicted"/>
<evidence type="ECO:0000313" key="3">
    <source>
        <dbReference type="Proteomes" id="UP001367508"/>
    </source>
</evidence>
<sequence>MLPILPRNFLYSVRLNFTRFKLGLKEAGGGNIEPCPRPQALNPCSHTSLLYSYDLVQYVLLLSYSSPSHNGGYEVETKCSEGRVVDQIHYARREVPFHFVGFHKHEGVACTWN</sequence>
<keyword evidence="3" id="KW-1185">Reference proteome</keyword>
<evidence type="ECO:0000313" key="2">
    <source>
        <dbReference type="EMBL" id="KAK7306792.1"/>
    </source>
</evidence>
<reference evidence="1 3" key="1">
    <citation type="submission" date="2024-01" db="EMBL/GenBank/DDBJ databases">
        <title>The genomes of 5 underutilized Papilionoideae crops provide insights into root nodulation and disease resistanc.</title>
        <authorList>
            <person name="Jiang F."/>
        </authorList>
    </citation>
    <scope>NUCLEOTIDE SEQUENCE [LARGE SCALE GENOMIC DNA]</scope>
    <source>
        <strain evidence="1">LVBAO_FW01</strain>
        <tissue evidence="1">Leaves</tissue>
    </source>
</reference>
<name>A0AAN9JYN0_CANGL</name>
<evidence type="ECO:0000313" key="1">
    <source>
        <dbReference type="EMBL" id="KAK7306791.1"/>
    </source>
</evidence>
<dbReference type="EMBL" id="JAYMYQ010000011">
    <property type="protein sequence ID" value="KAK7306791.1"/>
    <property type="molecule type" value="Genomic_DNA"/>
</dbReference>
<protein>
    <submittedName>
        <fullName evidence="1">Uncharacterized protein</fullName>
    </submittedName>
</protein>
<accession>A0AAN9JYN0</accession>
<dbReference type="AlphaFoldDB" id="A0AAN9JYN0"/>